<keyword evidence="1" id="KW-0732">Signal</keyword>
<name>A0ABX1E318_9PROT</name>
<feature type="chain" id="PRO_5045500259" description="DUF2946 domain-containing protein" evidence="1">
    <location>
        <begin position="24"/>
        <end position="101"/>
    </location>
</feature>
<dbReference type="RefSeq" id="WP_168030720.1">
    <property type="nucleotide sequence ID" value="NZ_JAAVNE010000016.1"/>
</dbReference>
<dbReference type="EMBL" id="JAAVNE010000016">
    <property type="protein sequence ID" value="NKC31579.1"/>
    <property type="molecule type" value="Genomic_DNA"/>
</dbReference>
<comment type="caution">
    <text evidence="2">The sequence shown here is derived from an EMBL/GenBank/DDBJ whole genome shotgun (WGS) entry which is preliminary data.</text>
</comment>
<evidence type="ECO:0000313" key="2">
    <source>
        <dbReference type="EMBL" id="NKC31579.1"/>
    </source>
</evidence>
<protein>
    <recommendedName>
        <fullName evidence="4">DUF2946 domain-containing protein</fullName>
    </recommendedName>
</protein>
<accession>A0ABX1E318</accession>
<reference evidence="2 3" key="1">
    <citation type="submission" date="2020-03" db="EMBL/GenBank/DDBJ databases">
        <title>Roseomonas selenitidurans sp. nov. isolated from urban soil.</title>
        <authorList>
            <person name="Liu H."/>
        </authorList>
    </citation>
    <scope>NUCLEOTIDE SEQUENCE [LARGE SCALE GENOMIC DNA]</scope>
    <source>
        <strain evidence="2 3">BU-1</strain>
    </source>
</reference>
<evidence type="ECO:0000313" key="3">
    <source>
        <dbReference type="Proteomes" id="UP000787635"/>
    </source>
</evidence>
<evidence type="ECO:0000256" key="1">
    <source>
        <dbReference type="SAM" id="SignalP"/>
    </source>
</evidence>
<gene>
    <name evidence="2" type="ORF">HEQ75_11985</name>
</gene>
<dbReference type="Proteomes" id="UP000787635">
    <property type="component" value="Unassembled WGS sequence"/>
</dbReference>
<feature type="signal peptide" evidence="1">
    <location>
        <begin position="1"/>
        <end position="23"/>
    </location>
</feature>
<keyword evidence="3" id="KW-1185">Reference proteome</keyword>
<sequence>MIPRRRTLLACLPAALAAAPARAFRLEVPAAAVASDYGAAACPAPGDHAALAADLAGLPPAAPLPPELQGRLLALARCPFCGCALAAGAADHGEAAPAPEG</sequence>
<organism evidence="2 3">
    <name type="scientific">Falsiroseomonas selenitidurans</name>
    <dbReference type="NCBI Taxonomy" id="2716335"/>
    <lineage>
        <taxon>Bacteria</taxon>
        <taxon>Pseudomonadati</taxon>
        <taxon>Pseudomonadota</taxon>
        <taxon>Alphaproteobacteria</taxon>
        <taxon>Acetobacterales</taxon>
        <taxon>Roseomonadaceae</taxon>
        <taxon>Falsiroseomonas</taxon>
    </lineage>
</organism>
<proteinExistence type="predicted"/>
<evidence type="ECO:0008006" key="4">
    <source>
        <dbReference type="Google" id="ProtNLM"/>
    </source>
</evidence>